<reference evidence="4" key="2">
    <citation type="submission" date="2023-06" db="EMBL/GenBank/DDBJ databases">
        <authorList>
            <person name="Ma L."/>
            <person name="Liu K.-W."/>
            <person name="Li Z."/>
            <person name="Hsiao Y.-Y."/>
            <person name="Qi Y."/>
            <person name="Fu T."/>
            <person name="Tang G."/>
            <person name="Zhang D."/>
            <person name="Sun W.-H."/>
            <person name="Liu D.-K."/>
            <person name="Li Y."/>
            <person name="Chen G.-Z."/>
            <person name="Liu X.-D."/>
            <person name="Liao X.-Y."/>
            <person name="Jiang Y.-T."/>
            <person name="Yu X."/>
            <person name="Hao Y."/>
            <person name="Huang J."/>
            <person name="Zhao X.-W."/>
            <person name="Ke S."/>
            <person name="Chen Y.-Y."/>
            <person name="Wu W.-L."/>
            <person name="Hsu J.-L."/>
            <person name="Lin Y.-F."/>
            <person name="Huang M.-D."/>
            <person name="Li C.-Y."/>
            <person name="Huang L."/>
            <person name="Wang Z.-W."/>
            <person name="Zhao X."/>
            <person name="Zhong W.-Y."/>
            <person name="Peng D.-H."/>
            <person name="Ahmad S."/>
            <person name="Lan S."/>
            <person name="Zhang J.-S."/>
            <person name="Tsai W.-C."/>
            <person name="Van De Peer Y."/>
            <person name="Liu Z.-J."/>
        </authorList>
    </citation>
    <scope>NUCLEOTIDE SEQUENCE</scope>
    <source>
        <strain evidence="4">SCP</strain>
        <tissue evidence="4">Leaves</tissue>
    </source>
</reference>
<dbReference type="Pfam" id="PF03141">
    <property type="entry name" value="Methyltransf_29"/>
    <property type="match status" value="1"/>
</dbReference>
<dbReference type="GO" id="GO:0005768">
    <property type="term" value="C:endosome"/>
    <property type="evidence" value="ECO:0007669"/>
    <property type="project" value="TreeGrafter"/>
</dbReference>
<dbReference type="Pfam" id="PF03478">
    <property type="entry name" value="Beta-prop_KIB1-4"/>
    <property type="match status" value="1"/>
</dbReference>
<dbReference type="InterPro" id="IPR004159">
    <property type="entry name" value="Put_SAM_MeTrfase"/>
</dbReference>
<dbReference type="EMBL" id="JAUJYN010000008">
    <property type="protein sequence ID" value="KAK1264469.1"/>
    <property type="molecule type" value="Genomic_DNA"/>
</dbReference>
<evidence type="ECO:0000313" key="5">
    <source>
        <dbReference type="Proteomes" id="UP001179952"/>
    </source>
</evidence>
<organism evidence="4 5">
    <name type="scientific">Acorus gramineus</name>
    <name type="common">Dwarf sweet flag</name>
    <dbReference type="NCBI Taxonomy" id="55184"/>
    <lineage>
        <taxon>Eukaryota</taxon>
        <taxon>Viridiplantae</taxon>
        <taxon>Streptophyta</taxon>
        <taxon>Embryophyta</taxon>
        <taxon>Tracheophyta</taxon>
        <taxon>Spermatophyta</taxon>
        <taxon>Magnoliopsida</taxon>
        <taxon>Liliopsida</taxon>
        <taxon>Acoraceae</taxon>
        <taxon>Acorus</taxon>
    </lineage>
</organism>
<evidence type="ECO:0000256" key="1">
    <source>
        <dbReference type="ARBA" id="ARBA00022603"/>
    </source>
</evidence>
<sequence>MSIAPKDEHEAQIQFALERGIPAVLSVIGTQRLTFSDNVYDIIHCARCRVHREADEMAGDWANIPDDLLWMILKRIDHEDDYRSFRIVINLPPLWGTASITLEPMLNNQPQFSVLGRHLSGVYVRDNEVHKAIWNKRPTDADFTIVVLFKPPLGALRYSQGGQHWTTVPTTLSFASDAIFYDRRLYMVADFGTNGAHVVAVDLLHGEPIIELPEFSFF</sequence>
<keyword evidence="2" id="KW-0808">Transferase</keyword>
<dbReference type="Proteomes" id="UP001179952">
    <property type="component" value="Unassembled WGS sequence"/>
</dbReference>
<evidence type="ECO:0000313" key="4">
    <source>
        <dbReference type="EMBL" id="KAK1264469.1"/>
    </source>
</evidence>
<keyword evidence="2" id="KW-0735">Signal-anchor</keyword>
<dbReference type="PANTHER" id="PTHR10108">
    <property type="entry name" value="SAM-DEPENDENT METHYLTRANSFERASE"/>
    <property type="match status" value="1"/>
</dbReference>
<dbReference type="GO" id="GO:0032259">
    <property type="term" value="P:methylation"/>
    <property type="evidence" value="ECO:0007669"/>
    <property type="project" value="UniProtKB-KW"/>
</dbReference>
<gene>
    <name evidence="4" type="ORF">QJS04_geneDACA010659</name>
</gene>
<dbReference type="InterPro" id="IPR005174">
    <property type="entry name" value="KIB1-4_b-propeller"/>
</dbReference>
<dbReference type="GO" id="GO:0016020">
    <property type="term" value="C:membrane"/>
    <property type="evidence" value="ECO:0007669"/>
    <property type="project" value="UniProtKB-SubCell"/>
</dbReference>
<name>A0AAV9AJV3_ACOGR</name>
<dbReference type="GO" id="GO:0008168">
    <property type="term" value="F:methyltransferase activity"/>
    <property type="evidence" value="ECO:0007669"/>
    <property type="project" value="UniProtKB-UniRule"/>
</dbReference>
<comment type="similarity">
    <text evidence="2">Belongs to the methyltransferase superfamily.</text>
</comment>
<dbReference type="PANTHER" id="PTHR10108:SF887">
    <property type="entry name" value="METHYLTRANSFERASE PMT22-RELATED"/>
    <property type="match status" value="1"/>
</dbReference>
<evidence type="ECO:0000256" key="2">
    <source>
        <dbReference type="RuleBase" id="RU366043"/>
    </source>
</evidence>
<keyword evidence="2" id="KW-0812">Transmembrane</keyword>
<comment type="caution">
    <text evidence="4">The sequence shown here is derived from an EMBL/GenBank/DDBJ whole genome shotgun (WGS) entry which is preliminary data.</text>
</comment>
<dbReference type="AlphaFoldDB" id="A0AAV9AJV3"/>
<protein>
    <recommendedName>
        <fullName evidence="2">Methyltransferase</fullName>
        <ecNumber evidence="2">2.1.1.-</ecNumber>
    </recommendedName>
</protein>
<evidence type="ECO:0000259" key="3">
    <source>
        <dbReference type="Pfam" id="PF03478"/>
    </source>
</evidence>
<keyword evidence="5" id="KW-1185">Reference proteome</keyword>
<proteinExistence type="inferred from homology"/>
<dbReference type="GO" id="GO:0005802">
    <property type="term" value="C:trans-Golgi network"/>
    <property type="evidence" value="ECO:0007669"/>
    <property type="project" value="TreeGrafter"/>
</dbReference>
<reference evidence="4" key="1">
    <citation type="journal article" date="2023" name="Nat. Commun.">
        <title>Diploid and tetraploid genomes of Acorus and the evolution of monocots.</title>
        <authorList>
            <person name="Ma L."/>
            <person name="Liu K.W."/>
            <person name="Li Z."/>
            <person name="Hsiao Y.Y."/>
            <person name="Qi Y."/>
            <person name="Fu T."/>
            <person name="Tang G.D."/>
            <person name="Zhang D."/>
            <person name="Sun W.H."/>
            <person name="Liu D.K."/>
            <person name="Li Y."/>
            <person name="Chen G.Z."/>
            <person name="Liu X.D."/>
            <person name="Liao X.Y."/>
            <person name="Jiang Y.T."/>
            <person name="Yu X."/>
            <person name="Hao Y."/>
            <person name="Huang J."/>
            <person name="Zhao X.W."/>
            <person name="Ke S."/>
            <person name="Chen Y.Y."/>
            <person name="Wu W.L."/>
            <person name="Hsu J.L."/>
            <person name="Lin Y.F."/>
            <person name="Huang M.D."/>
            <person name="Li C.Y."/>
            <person name="Huang L."/>
            <person name="Wang Z.W."/>
            <person name="Zhao X."/>
            <person name="Zhong W.Y."/>
            <person name="Peng D.H."/>
            <person name="Ahmad S."/>
            <person name="Lan S."/>
            <person name="Zhang J.S."/>
            <person name="Tsai W.C."/>
            <person name="Van de Peer Y."/>
            <person name="Liu Z.J."/>
        </authorList>
    </citation>
    <scope>NUCLEOTIDE SEQUENCE</scope>
    <source>
        <strain evidence="4">SCP</strain>
    </source>
</reference>
<comment type="subcellular location">
    <subcellularLocation>
        <location evidence="2">Membrane</location>
        <topology evidence="2">Single-pass type II membrane protein</topology>
    </subcellularLocation>
</comment>
<dbReference type="EC" id="2.1.1.-" evidence="2"/>
<feature type="domain" description="KIB1-4 beta-propeller" evidence="3">
    <location>
        <begin position="89"/>
        <end position="192"/>
    </location>
</feature>
<accession>A0AAV9AJV3</accession>
<keyword evidence="1 2" id="KW-0489">Methyltransferase</keyword>
<keyword evidence="2" id="KW-0325">Glycoprotein</keyword>